<accession>A0A091CYA7</accession>
<evidence type="ECO:0000256" key="1">
    <source>
        <dbReference type="ARBA" id="ARBA00005361"/>
    </source>
</evidence>
<gene>
    <name evidence="2" type="ORF">H920_15373</name>
</gene>
<sequence>MVTKPNPLLGVEKRTVVTKPNPFRVVEKRDGGLRTRDSLDELWFLSPYSSESSLSHVDEPSQRDEISPFQLEWKTPTSWVIKTQVKELMIPWYKLIVVTHIGQLKRQSLFIGSRCLWDPKSDTVSSYIFRNSSLFALASVYAIYFE</sequence>
<evidence type="ECO:0000313" key="3">
    <source>
        <dbReference type="Proteomes" id="UP000028990"/>
    </source>
</evidence>
<dbReference type="InterPro" id="IPR038586">
    <property type="entry name" value="Tctex-1-like_sf"/>
</dbReference>
<dbReference type="InterPro" id="IPR005334">
    <property type="entry name" value="Tctex-1-like"/>
</dbReference>
<reference evidence="2 3" key="1">
    <citation type="submission" date="2013-11" db="EMBL/GenBank/DDBJ databases">
        <title>The Damaraland mole rat (Fukomys damarensis) genome and evolution of African mole rats.</title>
        <authorList>
            <person name="Gladyshev V.N."/>
            <person name="Fang X."/>
        </authorList>
    </citation>
    <scope>NUCLEOTIDE SEQUENCE [LARGE SCALE GENOMIC DNA]</scope>
    <source>
        <tissue evidence="2">Liver</tissue>
    </source>
</reference>
<dbReference type="Gene3D" id="3.30.1140.40">
    <property type="entry name" value="Tctex-1"/>
    <property type="match status" value="1"/>
</dbReference>
<organism evidence="2 3">
    <name type="scientific">Fukomys damarensis</name>
    <name type="common">Damaraland mole rat</name>
    <name type="synonym">Cryptomys damarensis</name>
    <dbReference type="NCBI Taxonomy" id="885580"/>
    <lineage>
        <taxon>Eukaryota</taxon>
        <taxon>Metazoa</taxon>
        <taxon>Chordata</taxon>
        <taxon>Craniata</taxon>
        <taxon>Vertebrata</taxon>
        <taxon>Euteleostomi</taxon>
        <taxon>Mammalia</taxon>
        <taxon>Eutheria</taxon>
        <taxon>Euarchontoglires</taxon>
        <taxon>Glires</taxon>
        <taxon>Rodentia</taxon>
        <taxon>Hystricomorpha</taxon>
        <taxon>Bathyergidae</taxon>
        <taxon>Fukomys</taxon>
    </lineage>
</organism>
<comment type="similarity">
    <text evidence="1">Belongs to the dynein light chain Tctex-type family.</text>
</comment>
<proteinExistence type="inferred from homology"/>
<name>A0A091CYA7_FUKDA</name>
<dbReference type="PANTHER" id="PTHR21255:SF64">
    <property type="entry name" value="DYNEIN LIGHT CHAIN TCTEX-TYPE 5"/>
    <property type="match status" value="1"/>
</dbReference>
<protein>
    <submittedName>
        <fullName evidence="2">Tctex1 domain-containing protein 1</fullName>
    </submittedName>
</protein>
<dbReference type="GO" id="GO:0005737">
    <property type="term" value="C:cytoplasm"/>
    <property type="evidence" value="ECO:0007669"/>
    <property type="project" value="TreeGrafter"/>
</dbReference>
<dbReference type="GO" id="GO:0045505">
    <property type="term" value="F:dynein intermediate chain binding"/>
    <property type="evidence" value="ECO:0007669"/>
    <property type="project" value="TreeGrafter"/>
</dbReference>
<keyword evidence="3" id="KW-1185">Reference proteome</keyword>
<evidence type="ECO:0000313" key="2">
    <source>
        <dbReference type="EMBL" id="KFO23208.1"/>
    </source>
</evidence>
<dbReference type="Proteomes" id="UP000028990">
    <property type="component" value="Unassembled WGS sequence"/>
</dbReference>
<dbReference type="Pfam" id="PF03645">
    <property type="entry name" value="Tctex-1"/>
    <property type="match status" value="1"/>
</dbReference>
<dbReference type="AlphaFoldDB" id="A0A091CYA7"/>
<dbReference type="GO" id="GO:0007018">
    <property type="term" value="P:microtubule-based movement"/>
    <property type="evidence" value="ECO:0007669"/>
    <property type="project" value="TreeGrafter"/>
</dbReference>
<dbReference type="PANTHER" id="PTHR21255">
    <property type="entry name" value="T-COMPLEX-ASSOCIATED-TESTIS-EXPRESSED 1/ DYNEIN LIGHT CHAIN"/>
    <property type="match status" value="1"/>
</dbReference>
<dbReference type="EMBL" id="KN123809">
    <property type="protein sequence ID" value="KFO23208.1"/>
    <property type="molecule type" value="Genomic_DNA"/>
</dbReference>
<dbReference type="STRING" id="885580.ENSFDAP00000006635"/>
<dbReference type="GO" id="GO:0005868">
    <property type="term" value="C:cytoplasmic dynein complex"/>
    <property type="evidence" value="ECO:0007669"/>
    <property type="project" value="TreeGrafter"/>
</dbReference>